<feature type="binding site" evidence="8">
    <location>
        <begin position="84"/>
        <end position="91"/>
    </location>
    <ligand>
        <name>ATP</name>
        <dbReference type="ChEBI" id="CHEBI:30616"/>
    </ligand>
</feature>
<dbReference type="PROSITE" id="PS50067">
    <property type="entry name" value="KINESIN_MOTOR_2"/>
    <property type="match status" value="1"/>
</dbReference>
<comment type="subcellular location">
    <subcellularLocation>
        <location evidence="1">Cytoplasm</location>
        <location evidence="1">Cytoskeleton</location>
    </subcellularLocation>
</comment>
<dbReference type="PRINTS" id="PR00380">
    <property type="entry name" value="KINESINHEAVY"/>
</dbReference>
<reference evidence="11" key="2">
    <citation type="submission" date="2024-08" db="UniProtKB">
        <authorList>
            <consortium name="EnsemblMetazoa"/>
        </authorList>
    </citation>
    <scope>IDENTIFICATION</scope>
</reference>
<evidence type="ECO:0000256" key="5">
    <source>
        <dbReference type="ARBA" id="ARBA00022840"/>
    </source>
</evidence>
<protein>
    <recommendedName>
        <fullName evidence="9">Kinesin-like protein</fullName>
    </recommendedName>
</protein>
<evidence type="ECO:0000256" key="8">
    <source>
        <dbReference type="PROSITE-ProRule" id="PRU00283"/>
    </source>
</evidence>
<accession>A0AAR5QIK4</accession>
<dbReference type="InterPro" id="IPR031852">
    <property type="entry name" value="Vik1/Cik1_MT-bd"/>
</dbReference>
<evidence type="ECO:0000259" key="10">
    <source>
        <dbReference type="PROSITE" id="PS50067"/>
    </source>
</evidence>
<keyword evidence="12" id="KW-1185">Reference proteome</keyword>
<dbReference type="EnsemblMetazoa" id="XM_019917499.1">
    <property type="protein sequence ID" value="XP_019773058.1"/>
    <property type="gene ID" value="LOC109546520"/>
</dbReference>
<evidence type="ECO:0000256" key="1">
    <source>
        <dbReference type="ARBA" id="ARBA00004245"/>
    </source>
</evidence>
<keyword evidence="5 8" id="KW-0067">ATP-binding</keyword>
<dbReference type="GO" id="GO:0007018">
    <property type="term" value="P:microtubule-based movement"/>
    <property type="evidence" value="ECO:0007669"/>
    <property type="project" value="InterPro"/>
</dbReference>
<organism evidence="11 12">
    <name type="scientific">Dendroctonus ponderosae</name>
    <name type="common">Mountain pine beetle</name>
    <dbReference type="NCBI Taxonomy" id="77166"/>
    <lineage>
        <taxon>Eukaryota</taxon>
        <taxon>Metazoa</taxon>
        <taxon>Ecdysozoa</taxon>
        <taxon>Arthropoda</taxon>
        <taxon>Hexapoda</taxon>
        <taxon>Insecta</taxon>
        <taxon>Pterygota</taxon>
        <taxon>Neoptera</taxon>
        <taxon>Endopterygota</taxon>
        <taxon>Coleoptera</taxon>
        <taxon>Polyphaga</taxon>
        <taxon>Cucujiformia</taxon>
        <taxon>Curculionidae</taxon>
        <taxon>Scolytinae</taxon>
        <taxon>Dendroctonus</taxon>
    </lineage>
</organism>
<evidence type="ECO:0000256" key="4">
    <source>
        <dbReference type="ARBA" id="ARBA00022741"/>
    </source>
</evidence>
<dbReference type="InterPro" id="IPR019821">
    <property type="entry name" value="Kinesin_motor_CS"/>
</dbReference>
<keyword evidence="6 8" id="KW-0505">Motor protein</keyword>
<keyword evidence="2" id="KW-0963">Cytoplasm</keyword>
<evidence type="ECO:0000256" key="6">
    <source>
        <dbReference type="ARBA" id="ARBA00023175"/>
    </source>
</evidence>
<dbReference type="GO" id="GO:0008574">
    <property type="term" value="F:plus-end-directed microtubule motor activity"/>
    <property type="evidence" value="ECO:0007669"/>
    <property type="project" value="TreeGrafter"/>
</dbReference>
<proteinExistence type="inferred from homology"/>
<dbReference type="Gene3D" id="3.40.850.10">
    <property type="entry name" value="Kinesin motor domain"/>
    <property type="match status" value="2"/>
</dbReference>
<dbReference type="SMART" id="SM00129">
    <property type="entry name" value="KISc"/>
    <property type="match status" value="1"/>
</dbReference>
<dbReference type="AlphaFoldDB" id="A0AAR5QIK4"/>
<dbReference type="Pfam" id="PF16796">
    <property type="entry name" value="Microtub_bd"/>
    <property type="match status" value="1"/>
</dbReference>
<reference evidence="12" key="1">
    <citation type="journal article" date="2013" name="Genome Biol.">
        <title>Draft genome of the mountain pine beetle, Dendroctonus ponderosae Hopkins, a major forest pest.</title>
        <authorList>
            <person name="Keeling C.I."/>
            <person name="Yuen M.M."/>
            <person name="Liao N.Y."/>
            <person name="Docking T.R."/>
            <person name="Chan S.K."/>
            <person name="Taylor G.A."/>
            <person name="Palmquist D.L."/>
            <person name="Jackman S.D."/>
            <person name="Nguyen A."/>
            <person name="Li M."/>
            <person name="Henderson H."/>
            <person name="Janes J.K."/>
            <person name="Zhao Y."/>
            <person name="Pandoh P."/>
            <person name="Moore R."/>
            <person name="Sperling F.A."/>
            <person name="Huber D.P."/>
            <person name="Birol I."/>
            <person name="Jones S.J."/>
            <person name="Bohlmann J."/>
        </authorList>
    </citation>
    <scope>NUCLEOTIDE SEQUENCE</scope>
</reference>
<dbReference type="GO" id="GO:0090307">
    <property type="term" value="P:mitotic spindle assembly"/>
    <property type="evidence" value="ECO:0007669"/>
    <property type="project" value="TreeGrafter"/>
</dbReference>
<evidence type="ECO:0000256" key="7">
    <source>
        <dbReference type="ARBA" id="ARBA00023212"/>
    </source>
</evidence>
<dbReference type="GO" id="GO:0072686">
    <property type="term" value="C:mitotic spindle"/>
    <property type="evidence" value="ECO:0007669"/>
    <property type="project" value="TreeGrafter"/>
</dbReference>
<dbReference type="PANTHER" id="PTHR47970">
    <property type="entry name" value="KINESIN-LIKE PROTEIN KIF11"/>
    <property type="match status" value="1"/>
</dbReference>
<evidence type="ECO:0000256" key="9">
    <source>
        <dbReference type="RuleBase" id="RU000394"/>
    </source>
</evidence>
<evidence type="ECO:0000313" key="12">
    <source>
        <dbReference type="Proteomes" id="UP000019118"/>
    </source>
</evidence>
<dbReference type="GO" id="GO:0051231">
    <property type="term" value="P:spindle elongation"/>
    <property type="evidence" value="ECO:0007669"/>
    <property type="project" value="TreeGrafter"/>
</dbReference>
<dbReference type="PROSITE" id="PS00411">
    <property type="entry name" value="KINESIN_MOTOR_1"/>
    <property type="match status" value="1"/>
</dbReference>
<name>A0AAR5QIK4_DENPD</name>
<keyword evidence="3 9" id="KW-0493">Microtubule</keyword>
<feature type="domain" description="Kinesin motor" evidence="10">
    <location>
        <begin position="7"/>
        <end position="311"/>
    </location>
</feature>
<dbReference type="Proteomes" id="UP000019118">
    <property type="component" value="Unassembled WGS sequence"/>
</dbReference>
<dbReference type="Pfam" id="PF00225">
    <property type="entry name" value="Kinesin"/>
    <property type="match status" value="1"/>
</dbReference>
<evidence type="ECO:0000256" key="3">
    <source>
        <dbReference type="ARBA" id="ARBA00022701"/>
    </source>
</evidence>
<evidence type="ECO:0000256" key="2">
    <source>
        <dbReference type="ARBA" id="ARBA00022490"/>
    </source>
</evidence>
<dbReference type="GO" id="GO:0005524">
    <property type="term" value="F:ATP binding"/>
    <property type="evidence" value="ECO:0007669"/>
    <property type="project" value="UniProtKB-UniRule"/>
</dbReference>
<dbReference type="InterPro" id="IPR047149">
    <property type="entry name" value="KIF11-like"/>
</dbReference>
<dbReference type="SUPFAM" id="SSF52540">
    <property type="entry name" value="P-loop containing nucleoside triphosphate hydrolases"/>
    <property type="match status" value="1"/>
</dbReference>
<sequence>MARLTNFYHVVNIFRPFSSEEKSRKLKNIVNCVSKHELQCKDKKYRFDRVFNFDCSQLDVYRFSVAPMIRDVLAGYNCTVFAYGQTGTGKTHTMIGDASDLSSNQSWREFEMAVFIPRAAANIFEELLILKVHNFNVTVSFLELYNEDVKDLLNGDCDVPPLTIFNDSKGAVCIQNLQSNNHSSRSHVVFIITVHTKETLVNGEEVLKIGKLNLVDLAGSENIAKSGAKDKRAQESANINKSLLTLGRVIQILSESNSKHVPYRDSKLTRILQDSLGGHTKTCMVATVAPSNASHEETQNTLEYKEQYLSKCYAEAADEQDAKVLITPDAKKFYIKNWNISISLTCAMKI</sequence>
<dbReference type="InterPro" id="IPR001752">
    <property type="entry name" value="Kinesin_motor_dom"/>
</dbReference>
<keyword evidence="4 8" id="KW-0547">Nucleotide-binding</keyword>
<dbReference type="InterPro" id="IPR027417">
    <property type="entry name" value="P-loop_NTPase"/>
</dbReference>
<comment type="similarity">
    <text evidence="8 9">Belongs to the TRAFAC class myosin-kinesin ATPase superfamily. Kinesin family.</text>
</comment>
<dbReference type="InterPro" id="IPR036961">
    <property type="entry name" value="Kinesin_motor_dom_sf"/>
</dbReference>
<dbReference type="GO" id="GO:0008017">
    <property type="term" value="F:microtubule binding"/>
    <property type="evidence" value="ECO:0007669"/>
    <property type="project" value="InterPro"/>
</dbReference>
<keyword evidence="7" id="KW-0206">Cytoskeleton</keyword>
<evidence type="ECO:0000313" key="11">
    <source>
        <dbReference type="EnsemblMetazoa" id="XP_019773058.1"/>
    </source>
</evidence>
<dbReference type="GO" id="GO:0005876">
    <property type="term" value="C:spindle microtubule"/>
    <property type="evidence" value="ECO:0007669"/>
    <property type="project" value="TreeGrafter"/>
</dbReference>
<dbReference type="PANTHER" id="PTHR47970:SF12">
    <property type="entry name" value="KINESIN FAMILY MEMBER 11"/>
    <property type="match status" value="1"/>
</dbReference>